<dbReference type="Proteomes" id="UP000027586">
    <property type="component" value="Unassembled WGS sequence"/>
</dbReference>
<feature type="compositionally biased region" description="Polar residues" evidence="1">
    <location>
        <begin position="357"/>
        <end position="370"/>
    </location>
</feature>
<feature type="compositionally biased region" description="Low complexity" evidence="1">
    <location>
        <begin position="36"/>
        <end position="55"/>
    </location>
</feature>
<evidence type="ECO:0000259" key="2">
    <source>
        <dbReference type="SMART" id="SM01272"/>
    </source>
</evidence>
<feature type="region of interest" description="Disordered" evidence="1">
    <location>
        <begin position="742"/>
        <end position="775"/>
    </location>
</feature>
<protein>
    <submittedName>
        <fullName evidence="3">Pab1 binding protein</fullName>
    </submittedName>
</protein>
<proteinExistence type="predicted"/>
<dbReference type="VEuPathDB" id="FungiDB:LCOR_02652.1"/>
<reference evidence="3" key="1">
    <citation type="submission" date="2013-08" db="EMBL/GenBank/DDBJ databases">
        <title>Gene expansion shapes genome architecture in the human pathogen Lichtheimia corymbifera: an evolutionary genomics analysis in the ancient terrestrial Mucorales (Mucoromycotina).</title>
        <authorList>
            <person name="Schwartze V.U."/>
            <person name="Winter S."/>
            <person name="Shelest E."/>
            <person name="Marcet-Houben M."/>
            <person name="Horn F."/>
            <person name="Wehner S."/>
            <person name="Hoffmann K."/>
            <person name="Riege K."/>
            <person name="Sammeth M."/>
            <person name="Nowrousian M."/>
            <person name="Valiante V."/>
            <person name="Linde J."/>
            <person name="Jacobsen I.D."/>
            <person name="Marz M."/>
            <person name="Brakhage A.A."/>
            <person name="Gabaldon T."/>
            <person name="Bocker S."/>
            <person name="Voigt K."/>
        </authorList>
    </citation>
    <scope>NUCLEOTIDE SEQUENCE [LARGE SCALE GENOMIC DNA]</scope>
    <source>
        <strain evidence="3">FSU 9682</strain>
    </source>
</reference>
<feature type="compositionally biased region" description="Basic and acidic residues" evidence="1">
    <location>
        <begin position="451"/>
        <end position="472"/>
    </location>
</feature>
<dbReference type="InterPro" id="IPR009604">
    <property type="entry name" value="LsmAD_domain"/>
</dbReference>
<evidence type="ECO:0000313" key="3">
    <source>
        <dbReference type="EMBL" id="CDH50981.1"/>
    </source>
</evidence>
<organism evidence="3 4">
    <name type="scientific">Lichtheimia corymbifera JMRC:FSU:9682</name>
    <dbReference type="NCBI Taxonomy" id="1263082"/>
    <lineage>
        <taxon>Eukaryota</taxon>
        <taxon>Fungi</taxon>
        <taxon>Fungi incertae sedis</taxon>
        <taxon>Mucoromycota</taxon>
        <taxon>Mucoromycotina</taxon>
        <taxon>Mucoromycetes</taxon>
        <taxon>Mucorales</taxon>
        <taxon>Lichtheimiaceae</taxon>
        <taxon>Lichtheimia</taxon>
    </lineage>
</organism>
<feature type="compositionally biased region" description="Low complexity" evidence="1">
    <location>
        <begin position="743"/>
        <end position="775"/>
    </location>
</feature>
<dbReference type="Pfam" id="PF14438">
    <property type="entry name" value="SM-ATX"/>
    <property type="match status" value="1"/>
</dbReference>
<feature type="region of interest" description="Disordered" evidence="1">
    <location>
        <begin position="440"/>
        <end position="512"/>
    </location>
</feature>
<dbReference type="InterPro" id="IPR025852">
    <property type="entry name" value="SM_dom_ATX"/>
</dbReference>
<feature type="region of interest" description="Disordered" evidence="1">
    <location>
        <begin position="1"/>
        <end position="64"/>
    </location>
</feature>
<feature type="region of interest" description="Disordered" evidence="1">
    <location>
        <begin position="300"/>
        <end position="382"/>
    </location>
</feature>
<dbReference type="PANTHER" id="PTHR12854">
    <property type="entry name" value="ATAXIN 2-RELATED"/>
    <property type="match status" value="1"/>
</dbReference>
<dbReference type="AlphaFoldDB" id="A0A068RPU4"/>
<dbReference type="EMBL" id="CBTN010000008">
    <property type="protein sequence ID" value="CDH50981.1"/>
    <property type="molecule type" value="Genomic_DNA"/>
</dbReference>
<dbReference type="STRING" id="1263082.A0A068RPU4"/>
<feature type="compositionally biased region" description="Polar residues" evidence="1">
    <location>
        <begin position="19"/>
        <end position="35"/>
    </location>
</feature>
<keyword evidence="4" id="KW-1185">Reference proteome</keyword>
<feature type="compositionally biased region" description="Low complexity" evidence="1">
    <location>
        <begin position="473"/>
        <end position="500"/>
    </location>
</feature>
<feature type="compositionally biased region" description="Basic and acidic residues" evidence="1">
    <location>
        <begin position="371"/>
        <end position="382"/>
    </location>
</feature>
<feature type="compositionally biased region" description="Basic and acidic residues" evidence="1">
    <location>
        <begin position="315"/>
        <end position="337"/>
    </location>
</feature>
<dbReference type="GO" id="GO:0034063">
    <property type="term" value="P:stress granule assembly"/>
    <property type="evidence" value="ECO:0007669"/>
    <property type="project" value="TreeGrafter"/>
</dbReference>
<name>A0A068RPU4_9FUNG</name>
<evidence type="ECO:0000313" key="4">
    <source>
        <dbReference type="Proteomes" id="UP000027586"/>
    </source>
</evidence>
<feature type="domain" description="LsmAD" evidence="2">
    <location>
        <begin position="229"/>
        <end position="300"/>
    </location>
</feature>
<evidence type="ECO:0000256" key="1">
    <source>
        <dbReference type="SAM" id="MobiDB-lite"/>
    </source>
</evidence>
<gene>
    <name evidence="3" type="ORF">LCOR_02652.1</name>
</gene>
<accession>A0A068RPU4</accession>
<comment type="caution">
    <text evidence="3">The sequence shown here is derived from an EMBL/GenBank/DDBJ whole genome shotgun (WGS) entry which is preliminary data.</text>
</comment>
<dbReference type="PANTHER" id="PTHR12854:SF7">
    <property type="entry name" value="ATAXIN-2 HOMOLOG"/>
    <property type="match status" value="1"/>
</dbReference>
<dbReference type="Pfam" id="PF06741">
    <property type="entry name" value="LsmAD"/>
    <property type="match status" value="1"/>
</dbReference>
<dbReference type="GO" id="GO:0003729">
    <property type="term" value="F:mRNA binding"/>
    <property type="evidence" value="ECO:0007669"/>
    <property type="project" value="TreeGrafter"/>
</dbReference>
<dbReference type="GO" id="GO:0010494">
    <property type="term" value="C:cytoplasmic stress granule"/>
    <property type="evidence" value="ECO:0007669"/>
    <property type="project" value="TreeGrafter"/>
</dbReference>
<dbReference type="Gene3D" id="2.30.30.100">
    <property type="match status" value="1"/>
</dbReference>
<dbReference type="InterPro" id="IPR045117">
    <property type="entry name" value="ATXN2-like"/>
</dbReference>
<dbReference type="SMART" id="SM01272">
    <property type="entry name" value="LsmAD"/>
    <property type="match status" value="1"/>
</dbReference>
<sequence>MSLTNSRHSSARKDFGHPKQNQSRGSNKKWPNSNRGGSTSGSHGHANTTSSTAAAPPAPPKTIEPLEDAETARMMHDRMLFLLANLTGSAVQVTVKNGTKFEGIFHGASTEGDLGIALKHARKIYDPAAPKTDKQKVNPYPVKPSMLIMGKDVVEISCMDTDLTAGDQEKNTFKTDTDISGKLEIKERELHRWNPEAHVSEGELLGSLEEQTSTVDGSWDQFAANEKLFGLTTDFDEELYTTRLDRSAPDYKERERWAIEKANEIQKSATSNVHVMEERGLIVDDSGMDEEDRYGAVVRDVNPNKYTPPALRKQLRTESSSKKEAAATEGGKTEKAADATTALHHLKISNLPKGGTATRSPVANLPTSRQHATDKKSADGQSKHIEAEVANTFRAFAIQEKDKLHAKKQAIKKKEFDDLMQFHQTFKLKFPVPTDIVPLLSAGKKPTSPGSDDKSPTDKQESITEEEKKAEEQQQAESSSKQSTAAAAGEKSTDKTTTTAKSEKSSAEANKPAKSTFKFNVKATEFKPNPTAPAFVPGAKPAAGGSSPFFAGRQLKKGAAAEPLTLTEAFRPPFAKGKEPVAPNSVGPTWPFGTKQYRLQFNQYSAYEEDMYAGYGSPGYPYGYPQYRYPPQYVQGMPPMPQQGGHPYMSPQFVQNVPFTAAPVPHGAPSAVAYSPQMANVSPHGSPYMQNFSSPQRSPIPPHGAPPQPVYQYQGAGPHGAPVMMTSGPGQVMVQMPVMDYNQAPYPYPQQQQQPQPQPQHPEQTQTSTPSTTNE</sequence>
<dbReference type="OrthoDB" id="2275718at2759"/>